<evidence type="ECO:0000256" key="7">
    <source>
        <dbReference type="ARBA" id="ARBA00023125"/>
    </source>
</evidence>
<evidence type="ECO:0000256" key="3">
    <source>
        <dbReference type="ARBA" id="ARBA00022840"/>
    </source>
</evidence>
<dbReference type="OrthoDB" id="9804019at2"/>
<dbReference type="InterPro" id="IPR025662">
    <property type="entry name" value="Sigma_54_int_dom_ATP-bd_1"/>
</dbReference>
<dbReference type="Pfam" id="PF00072">
    <property type="entry name" value="Response_reg"/>
    <property type="match status" value="1"/>
</dbReference>
<dbReference type="Gene3D" id="3.40.50.2300">
    <property type="match status" value="1"/>
</dbReference>
<dbReference type="GO" id="GO:0006355">
    <property type="term" value="P:regulation of DNA-templated transcription"/>
    <property type="evidence" value="ECO:0007669"/>
    <property type="project" value="InterPro"/>
</dbReference>
<keyword evidence="2" id="KW-0547">Nucleotide-binding</keyword>
<keyword evidence="6" id="KW-0805">Transcription regulation</keyword>
<proteinExistence type="predicted"/>
<dbReference type="GeneID" id="99814901"/>
<dbReference type="PROSITE" id="PS00675">
    <property type="entry name" value="SIGMA54_INTERACT_1"/>
    <property type="match status" value="1"/>
</dbReference>
<dbReference type="SMART" id="SM00382">
    <property type="entry name" value="AAA"/>
    <property type="match status" value="1"/>
</dbReference>
<dbReference type="SUPFAM" id="SSF46689">
    <property type="entry name" value="Homeodomain-like"/>
    <property type="match status" value="1"/>
</dbReference>
<reference evidence="11" key="1">
    <citation type="submission" date="2018-11" db="EMBL/GenBank/DDBJ databases">
        <authorList>
            <consortium name="Genoscope - CEA"/>
            <person name="William W."/>
        </authorList>
    </citation>
    <scope>NUCLEOTIDE SEQUENCE [LARGE SCALE GENOMIC DNA]</scope>
    <source>
        <strain evidence="11">T9AD</strain>
    </source>
</reference>
<dbReference type="InterPro" id="IPR002197">
    <property type="entry name" value="HTH_Fis"/>
</dbReference>
<keyword evidence="8" id="KW-0804">Transcription</keyword>
<evidence type="ECO:0000256" key="9">
    <source>
        <dbReference type="ARBA" id="ARBA00060514"/>
    </source>
</evidence>
<dbReference type="Gene3D" id="3.40.50.300">
    <property type="entry name" value="P-loop containing nucleotide triphosphate hydrolases"/>
    <property type="match status" value="1"/>
</dbReference>
<dbReference type="GO" id="GO:0043565">
    <property type="term" value="F:sequence-specific DNA binding"/>
    <property type="evidence" value="ECO:0007669"/>
    <property type="project" value="InterPro"/>
</dbReference>
<dbReference type="GO" id="GO:0000160">
    <property type="term" value="P:phosphorelay signal transduction system"/>
    <property type="evidence" value="ECO:0007669"/>
    <property type="project" value="UniProtKB-KW"/>
</dbReference>
<dbReference type="CDD" id="cd00009">
    <property type="entry name" value="AAA"/>
    <property type="match status" value="1"/>
</dbReference>
<dbReference type="InterPro" id="IPR027417">
    <property type="entry name" value="P-loop_NTPase"/>
</dbReference>
<dbReference type="GO" id="GO:0005524">
    <property type="term" value="F:ATP binding"/>
    <property type="evidence" value="ECO:0007669"/>
    <property type="project" value="UniProtKB-KW"/>
</dbReference>
<evidence type="ECO:0000256" key="8">
    <source>
        <dbReference type="ARBA" id="ARBA00023163"/>
    </source>
</evidence>
<dbReference type="Pfam" id="PF02954">
    <property type="entry name" value="HTH_8"/>
    <property type="match status" value="1"/>
</dbReference>
<evidence type="ECO:0000256" key="5">
    <source>
        <dbReference type="ARBA" id="ARBA00023012"/>
    </source>
</evidence>
<keyword evidence="7" id="KW-0238">DNA-binding</keyword>
<dbReference type="PROSITE" id="PS00676">
    <property type="entry name" value="SIGMA54_INTERACT_2"/>
    <property type="match status" value="1"/>
</dbReference>
<dbReference type="Pfam" id="PF25601">
    <property type="entry name" value="AAA_lid_14"/>
    <property type="match status" value="1"/>
</dbReference>
<keyword evidence="3" id="KW-0067">ATP-binding</keyword>
<sequence>MAVSEQTSGRILLVDDEAAILRTFRYCLEDEGYDVAGASSTAQAEALLQRQVFDLCFLDLRLGEDNGLELLAQMRIQAPWMRVVIVTAHSAVDTAVDAIQAGAADYLVKPCTPDQLRLAAAKQLEVRTLAARLEALEGEVRKAKDGLDSHSPAMMAILETARQVAGTDANILILGESGTGKGELARAIHGWSRRAKRTCVTINCPSLTAELMESELFGHARGSFTGASESTQGRVSQADGGTLFLDEIGDFPLTLQPKLLRFIQDKEYERVGDPVTRRADVRIVAATNLDLDEMVREGRFREDLLYRLNVITLKLPALRERHEDVMSLAERFLARFVSDYGRPACAFSDEAVAALQAYHWPGNIRELRNVVERASIICQQETVEVAHLGLGGSTEAPTSTVRVGAPMSLEELEKAHIAAVLASSNTLDTAAKTLGIDTSTLYRKRKQYNL</sequence>
<dbReference type="SUPFAM" id="SSF52540">
    <property type="entry name" value="P-loop containing nucleoside triphosphate hydrolases"/>
    <property type="match status" value="1"/>
</dbReference>
<dbReference type="PANTHER" id="PTHR32071:SF113">
    <property type="entry name" value="ALGINATE BIOSYNTHESIS TRANSCRIPTIONAL REGULATORY PROTEIN ALGB"/>
    <property type="match status" value="1"/>
</dbReference>
<dbReference type="InterPro" id="IPR011006">
    <property type="entry name" value="CheY-like_superfamily"/>
</dbReference>
<keyword evidence="5" id="KW-0902">Two-component regulatory system</keyword>
<evidence type="ECO:0000313" key="11">
    <source>
        <dbReference type="EMBL" id="VDN63571.1"/>
    </source>
</evidence>
<dbReference type="GO" id="GO:0042121">
    <property type="term" value="P:alginic acid biosynthetic process"/>
    <property type="evidence" value="ECO:0007669"/>
    <property type="project" value="UniProtKB-KW"/>
</dbReference>
<evidence type="ECO:0000256" key="2">
    <source>
        <dbReference type="ARBA" id="ARBA00022741"/>
    </source>
</evidence>
<dbReference type="FunFam" id="1.10.8.60:FF:000120">
    <property type="entry name" value="Sigma-54-dependent Fis family transcriptional regulator"/>
    <property type="match status" value="1"/>
</dbReference>
<dbReference type="InterPro" id="IPR002078">
    <property type="entry name" value="Sigma_54_int"/>
</dbReference>
<dbReference type="InterPro" id="IPR001789">
    <property type="entry name" value="Sig_transdc_resp-reg_receiver"/>
</dbReference>
<dbReference type="InterPro" id="IPR009057">
    <property type="entry name" value="Homeodomain-like_sf"/>
</dbReference>
<dbReference type="Gene3D" id="1.10.10.60">
    <property type="entry name" value="Homeodomain-like"/>
    <property type="match status" value="1"/>
</dbReference>
<comment type="pathway">
    <text evidence="9">Glycan biosynthesis; alginate biosynthesis [regulation].</text>
</comment>
<dbReference type="Gene3D" id="1.10.8.60">
    <property type="match status" value="1"/>
</dbReference>
<evidence type="ECO:0000256" key="10">
    <source>
        <dbReference type="ARBA" id="ARBA00073743"/>
    </source>
</evidence>
<dbReference type="Pfam" id="PF00158">
    <property type="entry name" value="Sigma54_activat"/>
    <property type="match status" value="1"/>
</dbReference>
<dbReference type="InterPro" id="IPR058031">
    <property type="entry name" value="AAA_lid_NorR"/>
</dbReference>
<dbReference type="InterPro" id="IPR003593">
    <property type="entry name" value="AAA+_ATPase"/>
</dbReference>
<dbReference type="PROSITE" id="PS50110">
    <property type="entry name" value="RESPONSE_REGULATORY"/>
    <property type="match status" value="1"/>
</dbReference>
<evidence type="ECO:0000256" key="6">
    <source>
        <dbReference type="ARBA" id="ARBA00023015"/>
    </source>
</evidence>
<dbReference type="SMART" id="SM00448">
    <property type="entry name" value="REC"/>
    <property type="match status" value="1"/>
</dbReference>
<keyword evidence="1" id="KW-0597">Phosphoprotein</keyword>
<name>A0A653B4I4_ECTOL</name>
<evidence type="ECO:0000256" key="4">
    <source>
        <dbReference type="ARBA" id="ARBA00022841"/>
    </source>
</evidence>
<dbReference type="AlphaFoldDB" id="A0A653B4I4"/>
<dbReference type="InterPro" id="IPR025944">
    <property type="entry name" value="Sigma_54_int_dom_CS"/>
</dbReference>
<dbReference type="FunFam" id="3.40.50.300:FF:000006">
    <property type="entry name" value="DNA-binding transcriptional regulator NtrC"/>
    <property type="match status" value="1"/>
</dbReference>
<protein>
    <recommendedName>
        <fullName evidence="10">Alginate biosynthesis transcriptional regulatory protein AlgB</fullName>
    </recommendedName>
</protein>
<gene>
    <name evidence="11" type="primary">algB</name>
    <name evidence="11" type="ORF">POT9AD_2596</name>
</gene>
<keyword evidence="4" id="KW-0016">Alginate biosynthesis</keyword>
<dbReference type="EMBL" id="LR130779">
    <property type="protein sequence ID" value="VDN63571.1"/>
    <property type="molecule type" value="Genomic_DNA"/>
</dbReference>
<organism evidence="11">
    <name type="scientific">Ectopseudomonas oleovorans</name>
    <name type="common">Pseudomonas oleovorans</name>
    <dbReference type="NCBI Taxonomy" id="301"/>
    <lineage>
        <taxon>Bacteria</taxon>
        <taxon>Pseudomonadati</taxon>
        <taxon>Pseudomonadota</taxon>
        <taxon>Gammaproteobacteria</taxon>
        <taxon>Pseudomonadales</taxon>
        <taxon>Pseudomonadaceae</taxon>
        <taxon>Ectopseudomonas</taxon>
    </lineage>
</organism>
<dbReference type="InterPro" id="IPR025943">
    <property type="entry name" value="Sigma_54_int_dom_ATP-bd_2"/>
</dbReference>
<accession>A0A653B4I4</accession>
<dbReference type="SUPFAM" id="SSF52172">
    <property type="entry name" value="CheY-like"/>
    <property type="match status" value="1"/>
</dbReference>
<dbReference type="PANTHER" id="PTHR32071">
    <property type="entry name" value="TRANSCRIPTIONAL REGULATORY PROTEIN"/>
    <property type="match status" value="1"/>
</dbReference>
<dbReference type="PROSITE" id="PS50045">
    <property type="entry name" value="SIGMA54_INTERACT_4"/>
    <property type="match status" value="1"/>
</dbReference>
<dbReference type="PROSITE" id="PS00688">
    <property type="entry name" value="SIGMA54_INTERACT_3"/>
    <property type="match status" value="1"/>
</dbReference>
<dbReference type="RefSeq" id="WP_037053914.1">
    <property type="nucleotide sequence ID" value="NZ_CP068551.1"/>
</dbReference>
<evidence type="ECO:0000256" key="1">
    <source>
        <dbReference type="ARBA" id="ARBA00022553"/>
    </source>
</evidence>